<sequence length="853" mass="94705">MSVNFLPSSSYFVQSRRAITTLAKISFGLILSHSYLLHPSQCQGENSSSSALTSTRLPPSVAHNSDLTKYVRPLIGTANDGNVCPGASVPFGMVKVNPDIQGYAPPGYNSNVSEPIKGFSMMHDSGTGSTASYGNFEIMPVSCPQGFDSCPTWSTRRTKQRVPGSDVASPGYFSTTLQLANSKTTKFEATSTRRAAIEKFSFSDPEAQPYFVLDLAQDQPNSFQGGNLTIDPLKGLIKMGGKWYSSFGPRQVPYQAFACYDVTNRGQNRLHEFGVWKSNKFNDAEKGLGITQFVSPANLLNSADYQSGALVGYPKGTTNVTIRGGISFVSVEQACLNMEEEIGGASFEQVHQRSVDLWNEKLNRLEIPLNETDKDITILLYTSMYRSFLTPNNATGETQGFYAHTKAPYFDSLYCSWDTFRTVYPWLHLHSPVEAAEIVENYIDGWRQEGFLPECRANNIAGFTQGGSSGTNILADFALKYGDVSAKLGVNLGDMYQALVNDAETTPQQWDFGGRQISVYKKYGYLARGALDTSSTGRETREASRTLEYAFNDFAISRVSQLLGHVEDATTYQNRSLWYRNVWNPQAVADGFKGFTQNRFPNGTFNWTDPKTCSPKDENPPPCSLQFENIYGFYESSAWEYSFFAPHDTNYLIKLMGGIETFLKRLDHFFDQGYYLAGNEPSFQTPIQYHYAGKPARSVDRVREIVRSNFNTELSGIPGNDDQAAMATLLIFHLLGLYPVPSTTQYLILSPWVARYTIHNPFLGISTTVKTTHFSKASLKHPIPAGTPAYVREVQWNGKKLASRCFLDFRQVFRVGGELEIILTADKNEAEGCDGPLPDSVSTGGFRYSGLRS</sequence>
<dbReference type="GO" id="GO:0000224">
    <property type="term" value="F:peptide-N4-(N-acetyl-beta-glucosaminyl)asparagine amidase activity"/>
    <property type="evidence" value="ECO:0007669"/>
    <property type="project" value="TreeGrafter"/>
</dbReference>
<dbReference type="GO" id="GO:0005829">
    <property type="term" value="C:cytosol"/>
    <property type="evidence" value="ECO:0007669"/>
    <property type="project" value="TreeGrafter"/>
</dbReference>
<dbReference type="Pfam" id="PF07971">
    <property type="entry name" value="Glyco_hydro_92"/>
    <property type="match status" value="1"/>
</dbReference>
<dbReference type="OrthoDB" id="449263at2759"/>
<dbReference type="AlphaFoldDB" id="A0A9Q3CG78"/>
<feature type="domain" description="Glycosyl hydrolase family 92 N-terminal" evidence="2">
    <location>
        <begin position="70"/>
        <end position="327"/>
    </location>
</feature>
<dbReference type="PANTHER" id="PTHR12143:SF25">
    <property type="entry name" value="FAMILY PROTEIN, PUTATIVE (AFU_ORTHOLOGUE AFUA_1G10790)-RELATED"/>
    <property type="match status" value="1"/>
</dbReference>
<dbReference type="InterPro" id="IPR012939">
    <property type="entry name" value="Glyco_hydro_92"/>
</dbReference>
<proteinExistence type="predicted"/>
<dbReference type="GO" id="GO:0005634">
    <property type="term" value="C:nucleus"/>
    <property type="evidence" value="ECO:0007669"/>
    <property type="project" value="TreeGrafter"/>
</dbReference>
<dbReference type="Gene3D" id="1.20.1050.60">
    <property type="entry name" value="alpha-1,2-mannosidase"/>
    <property type="match status" value="1"/>
</dbReference>
<evidence type="ECO:0000313" key="3">
    <source>
        <dbReference type="EMBL" id="MBW0482570.1"/>
    </source>
</evidence>
<evidence type="ECO:0000313" key="4">
    <source>
        <dbReference type="Proteomes" id="UP000765509"/>
    </source>
</evidence>
<dbReference type="PANTHER" id="PTHR12143">
    <property type="entry name" value="PEPTIDE N-GLYCANASE PNGASE -RELATED"/>
    <property type="match status" value="1"/>
</dbReference>
<evidence type="ECO:0008006" key="5">
    <source>
        <dbReference type="Google" id="ProtNLM"/>
    </source>
</evidence>
<dbReference type="Pfam" id="PF17678">
    <property type="entry name" value="Glyco_hydro_92N"/>
    <property type="match status" value="1"/>
</dbReference>
<dbReference type="GO" id="GO:0030246">
    <property type="term" value="F:carbohydrate binding"/>
    <property type="evidence" value="ECO:0007669"/>
    <property type="project" value="InterPro"/>
</dbReference>
<feature type="domain" description="Glycosyl hydrolase family 92" evidence="1">
    <location>
        <begin position="333"/>
        <end position="824"/>
    </location>
</feature>
<reference evidence="3" key="1">
    <citation type="submission" date="2021-03" db="EMBL/GenBank/DDBJ databases">
        <title>Draft genome sequence of rust myrtle Austropuccinia psidii MF-1, a brazilian biotype.</title>
        <authorList>
            <person name="Quecine M.C."/>
            <person name="Pachon D.M.R."/>
            <person name="Bonatelli M.L."/>
            <person name="Correr F.H."/>
            <person name="Franceschini L.M."/>
            <person name="Leite T.F."/>
            <person name="Margarido G.R.A."/>
            <person name="Almeida C.A."/>
            <person name="Ferrarezi J.A."/>
            <person name="Labate C.A."/>
        </authorList>
    </citation>
    <scope>NUCLEOTIDE SEQUENCE</scope>
    <source>
        <strain evidence="3">MF-1</strain>
    </source>
</reference>
<dbReference type="Proteomes" id="UP000765509">
    <property type="component" value="Unassembled WGS sequence"/>
</dbReference>
<dbReference type="InterPro" id="IPR005887">
    <property type="entry name" value="GH92_a_mannosidase_put"/>
</dbReference>
<accession>A0A9Q3CG78</accession>
<dbReference type="InterPro" id="IPR050883">
    <property type="entry name" value="PNGase"/>
</dbReference>
<dbReference type="GO" id="GO:0005975">
    <property type="term" value="P:carbohydrate metabolic process"/>
    <property type="evidence" value="ECO:0007669"/>
    <property type="project" value="InterPro"/>
</dbReference>
<dbReference type="Gene3D" id="2.70.98.10">
    <property type="match status" value="1"/>
</dbReference>
<dbReference type="InterPro" id="IPR008928">
    <property type="entry name" value="6-hairpin_glycosidase_sf"/>
</dbReference>
<dbReference type="SUPFAM" id="SSF48208">
    <property type="entry name" value="Six-hairpin glycosidases"/>
    <property type="match status" value="1"/>
</dbReference>
<dbReference type="GO" id="GO:0006516">
    <property type="term" value="P:glycoprotein catabolic process"/>
    <property type="evidence" value="ECO:0007669"/>
    <property type="project" value="TreeGrafter"/>
</dbReference>
<protein>
    <recommendedName>
        <fullName evidence="5">Glycoside hydrolase family 92 protein</fullName>
    </recommendedName>
</protein>
<keyword evidence="4" id="KW-1185">Reference proteome</keyword>
<dbReference type="Gene3D" id="1.20.1610.10">
    <property type="entry name" value="alpha-1,2-mannosidases domains"/>
    <property type="match status" value="1"/>
</dbReference>
<evidence type="ECO:0000259" key="2">
    <source>
        <dbReference type="Pfam" id="PF17678"/>
    </source>
</evidence>
<gene>
    <name evidence="3" type="ORF">O181_022285</name>
</gene>
<evidence type="ECO:0000259" key="1">
    <source>
        <dbReference type="Pfam" id="PF07971"/>
    </source>
</evidence>
<dbReference type="InterPro" id="IPR041371">
    <property type="entry name" value="GH92_N"/>
</dbReference>
<dbReference type="EMBL" id="AVOT02006844">
    <property type="protein sequence ID" value="MBW0482570.1"/>
    <property type="molecule type" value="Genomic_DNA"/>
</dbReference>
<comment type="caution">
    <text evidence="3">The sequence shown here is derived from an EMBL/GenBank/DDBJ whole genome shotgun (WGS) entry which is preliminary data.</text>
</comment>
<dbReference type="Gene3D" id="3.30.2080.10">
    <property type="entry name" value="GH92 mannosidase domain"/>
    <property type="match status" value="1"/>
</dbReference>
<organism evidence="3 4">
    <name type="scientific">Austropuccinia psidii MF-1</name>
    <dbReference type="NCBI Taxonomy" id="1389203"/>
    <lineage>
        <taxon>Eukaryota</taxon>
        <taxon>Fungi</taxon>
        <taxon>Dikarya</taxon>
        <taxon>Basidiomycota</taxon>
        <taxon>Pucciniomycotina</taxon>
        <taxon>Pucciniomycetes</taxon>
        <taxon>Pucciniales</taxon>
        <taxon>Sphaerophragmiaceae</taxon>
        <taxon>Austropuccinia</taxon>
    </lineage>
</organism>
<dbReference type="InterPro" id="IPR014718">
    <property type="entry name" value="GH-type_carb-bd"/>
</dbReference>
<dbReference type="NCBIfam" id="TIGR01180">
    <property type="entry name" value="aman2_put"/>
    <property type="match status" value="1"/>
</dbReference>
<name>A0A9Q3CG78_9BASI</name>